<dbReference type="Pfam" id="PF00515">
    <property type="entry name" value="TPR_1"/>
    <property type="match status" value="1"/>
</dbReference>
<sequence>MANEDEIKLITSLAERFPNPDEFISALENFGIPENKKGDFFLSVGLILLNLSNFKMALPVLERSLTYFIKNKDVSGESKCYTNLGIAYLSLGNFRKAIEYHDKALEIDKEIGDVSGESSDYTNLGIAYLSLGDFSKAIGYHAKSLEIFKEIGDVSGESACYTSLGNVYLSLGDFRKAIEYHEKALEIDKEIGDVFGESNCYLNLGNAYLSLGNFRKAIDFYAKALEIFKEIGDVSGESKCYGNLGKAYLSLGDYKKAIEYHEKSLEIAKEIGDVSGESKCYTNLGSAYLSLGDFSKAIDFYAKSLKIVKGIGDVSGESSCYTGLGIAYYSLGDYKKAIEFYEKSREINKEIGDVSGESKCYGNLGIAYLSLGDFSKAIDFYAKSLKIVKGIGDVSGESACYGNLGIAYRSLGDYKKAIDFYAKALEIKKEIGDVSGESSCYTNLGYAYQSLGNFSKAIDFYAKALEIFKEIGGISGESKCYMNLGIAYGSLGDFKRAIEFYEKSLELFKEIGDVSGESSCYGNLGNAYQSLGDYKKAIEFYKKSLEIFKEIGETLELSMCYANLGMLYEESDELTNSLNLLKKSIDIRESIKGEISLEELRVSFHAQAVSTYDALSFVYLRLGEVAESINTLERSKTRELADALFYAETLKDNPEFRENIQEKARLKHKVEIINKWKNAVSEAEKILGDANINSIKTEIERTEREYATVSSTLYRLYDEVAGLRPKDFDIISNALDVLRKENGWAVLEYLLLPSKSELVVFVITEKGEINPIRSGYDNVKLDSSIEKYADAVISSSKEKFREKTESELRELSTDLYTMLFPKDVENAIEGLKAKHLIIVPHKGLHLVPWEILFNGEDYLGLKYSISKNFSLDLTSIAMNKRMIFKTDGFAALLMGNPTLDLAGAEKEVYKIANRLNSIGEAKTITLQRDKATKENFIDNIKNPLNIFHFSGHGQFQTPPGFSSLVFNNKNELTANELSGLSFEGSPIVSLSACESGITAPISGDELMGLIRGFIIAGASSIVSTSWRVYDNSACRLMVGFYENLINKNCVGLSLKKARETVFDDYNGEILHWGAYTLYGDPFRSIF</sequence>
<evidence type="ECO:0000256" key="1">
    <source>
        <dbReference type="ARBA" id="ARBA00004496"/>
    </source>
</evidence>
<dbReference type="InterPro" id="IPR024983">
    <property type="entry name" value="CHAT_dom"/>
</dbReference>
<dbReference type="GO" id="GO:0005938">
    <property type="term" value="C:cell cortex"/>
    <property type="evidence" value="ECO:0007669"/>
    <property type="project" value="TreeGrafter"/>
</dbReference>
<gene>
    <name evidence="6" type="primary">ycf3</name>
    <name evidence="6" type="ORF">GAKKPHMA_00012</name>
</gene>
<feature type="domain" description="CHAT" evidence="5">
    <location>
        <begin position="810"/>
        <end position="1080"/>
    </location>
</feature>
<dbReference type="PROSITE" id="PS50005">
    <property type="entry name" value="TPR"/>
    <property type="match status" value="12"/>
</dbReference>
<feature type="repeat" description="TPR" evidence="4">
    <location>
        <begin position="518"/>
        <end position="551"/>
    </location>
</feature>
<evidence type="ECO:0000256" key="3">
    <source>
        <dbReference type="ARBA" id="ARBA00022737"/>
    </source>
</evidence>
<reference evidence="6" key="1">
    <citation type="submission" date="2020-06" db="EMBL/GenBank/DDBJ databases">
        <title>Unique genomic features of the anaerobic methanotrophic archaea.</title>
        <authorList>
            <person name="Chadwick G.L."/>
            <person name="Skennerton C.T."/>
            <person name="Laso-Perez R."/>
            <person name="Leu A.O."/>
            <person name="Speth D.R."/>
            <person name="Yu H."/>
            <person name="Morgan-Lang C."/>
            <person name="Hatzenpichler R."/>
            <person name="Goudeau D."/>
            <person name="Malmstrom R."/>
            <person name="Brazelton W.J."/>
            <person name="Woyke T."/>
            <person name="Hallam S.J."/>
            <person name="Tyson G.W."/>
            <person name="Wegener G."/>
            <person name="Boetius A."/>
            <person name="Orphan V."/>
        </authorList>
    </citation>
    <scope>NUCLEOTIDE SEQUENCE</scope>
</reference>
<keyword evidence="4" id="KW-0802">TPR repeat</keyword>
<comment type="subcellular location">
    <subcellularLocation>
        <location evidence="1">Cytoplasm</location>
    </subcellularLocation>
</comment>
<proteinExistence type="predicted"/>
<feature type="repeat" description="TPR" evidence="4">
    <location>
        <begin position="118"/>
        <end position="151"/>
    </location>
</feature>
<dbReference type="GO" id="GO:0001965">
    <property type="term" value="F:G-protein alpha-subunit binding"/>
    <property type="evidence" value="ECO:0007669"/>
    <property type="project" value="TreeGrafter"/>
</dbReference>
<accession>A0A7G9YVS2</accession>
<dbReference type="InterPro" id="IPR011990">
    <property type="entry name" value="TPR-like_helical_dom_sf"/>
</dbReference>
<feature type="repeat" description="TPR" evidence="4">
    <location>
        <begin position="278"/>
        <end position="311"/>
    </location>
</feature>
<organism evidence="6">
    <name type="scientific">Candidatus Methanophagaceae archaeon ANME-1 ERB6</name>
    <dbReference type="NCBI Taxonomy" id="2759912"/>
    <lineage>
        <taxon>Archaea</taxon>
        <taxon>Methanobacteriati</taxon>
        <taxon>Methanobacteriota</taxon>
        <taxon>Stenosarchaea group</taxon>
        <taxon>Methanomicrobia</taxon>
        <taxon>Candidatus Methanophagales</taxon>
        <taxon>Candidatus Methanophagaceae</taxon>
    </lineage>
</organism>
<dbReference type="AlphaFoldDB" id="A0A7G9YVS2"/>
<dbReference type="InterPro" id="IPR019734">
    <property type="entry name" value="TPR_rpt"/>
</dbReference>
<feature type="repeat" description="TPR" evidence="4">
    <location>
        <begin position="198"/>
        <end position="231"/>
    </location>
</feature>
<feature type="repeat" description="TPR" evidence="4">
    <location>
        <begin position="318"/>
        <end position="351"/>
    </location>
</feature>
<feature type="repeat" description="TPR" evidence="4">
    <location>
        <begin position="478"/>
        <end position="511"/>
    </location>
</feature>
<evidence type="ECO:0000313" key="6">
    <source>
        <dbReference type="EMBL" id="QNO52106.1"/>
    </source>
</evidence>
<dbReference type="PANTHER" id="PTHR45954">
    <property type="entry name" value="LD33695P"/>
    <property type="match status" value="1"/>
</dbReference>
<dbReference type="Gene3D" id="3.40.50.1460">
    <property type="match status" value="1"/>
</dbReference>
<dbReference type="Pfam" id="PF13424">
    <property type="entry name" value="TPR_12"/>
    <property type="match status" value="6"/>
</dbReference>
<keyword evidence="3" id="KW-0677">Repeat</keyword>
<keyword evidence="2" id="KW-0963">Cytoplasm</keyword>
<feature type="repeat" description="TPR" evidence="4">
    <location>
        <begin position="398"/>
        <end position="431"/>
    </location>
</feature>
<feature type="repeat" description="TPR" evidence="4">
    <location>
        <begin position="358"/>
        <end position="391"/>
    </location>
</feature>
<dbReference type="PANTHER" id="PTHR45954:SF1">
    <property type="entry name" value="LD33695P"/>
    <property type="match status" value="1"/>
</dbReference>
<dbReference type="Pfam" id="PF12770">
    <property type="entry name" value="CHAT"/>
    <property type="match status" value="1"/>
</dbReference>
<evidence type="ECO:0000256" key="2">
    <source>
        <dbReference type="ARBA" id="ARBA00022490"/>
    </source>
</evidence>
<feature type="repeat" description="TPR" evidence="4">
    <location>
        <begin position="238"/>
        <end position="271"/>
    </location>
</feature>
<protein>
    <submittedName>
        <fullName evidence="6">Photosystem I assembly protein Ycf3</fullName>
    </submittedName>
</protein>
<feature type="repeat" description="TPR" evidence="4">
    <location>
        <begin position="438"/>
        <end position="471"/>
    </location>
</feature>
<dbReference type="InterPro" id="IPR052386">
    <property type="entry name" value="GPSM"/>
</dbReference>
<name>A0A7G9YVS2_9EURY</name>
<dbReference type="EMBL" id="MT631501">
    <property type="protein sequence ID" value="QNO52106.1"/>
    <property type="molecule type" value="Genomic_DNA"/>
</dbReference>
<dbReference type="GO" id="GO:0005092">
    <property type="term" value="F:GDP-dissociation inhibitor activity"/>
    <property type="evidence" value="ECO:0007669"/>
    <property type="project" value="TreeGrafter"/>
</dbReference>
<evidence type="ECO:0000256" key="4">
    <source>
        <dbReference type="PROSITE-ProRule" id="PRU00339"/>
    </source>
</evidence>
<dbReference type="SMART" id="SM00028">
    <property type="entry name" value="TPR"/>
    <property type="match status" value="14"/>
</dbReference>
<dbReference type="SUPFAM" id="SSF48452">
    <property type="entry name" value="TPR-like"/>
    <property type="match status" value="3"/>
</dbReference>
<feature type="repeat" description="TPR" evidence="4">
    <location>
        <begin position="78"/>
        <end position="111"/>
    </location>
</feature>
<evidence type="ECO:0000259" key="5">
    <source>
        <dbReference type="Pfam" id="PF12770"/>
    </source>
</evidence>
<feature type="repeat" description="TPR" evidence="4">
    <location>
        <begin position="158"/>
        <end position="191"/>
    </location>
</feature>
<dbReference type="Gene3D" id="1.25.40.10">
    <property type="entry name" value="Tetratricopeptide repeat domain"/>
    <property type="match status" value="4"/>
</dbReference>
<dbReference type="PROSITE" id="PS50293">
    <property type="entry name" value="TPR_REGION"/>
    <property type="match status" value="11"/>
</dbReference>